<organism evidence="1 2">
    <name type="scientific">Niastella vici</name>
    <dbReference type="NCBI Taxonomy" id="1703345"/>
    <lineage>
        <taxon>Bacteria</taxon>
        <taxon>Pseudomonadati</taxon>
        <taxon>Bacteroidota</taxon>
        <taxon>Chitinophagia</taxon>
        <taxon>Chitinophagales</taxon>
        <taxon>Chitinophagaceae</taxon>
        <taxon>Niastella</taxon>
    </lineage>
</organism>
<dbReference type="Proteomes" id="UP000192796">
    <property type="component" value="Unassembled WGS sequence"/>
</dbReference>
<name>A0A1V9FZP2_9BACT</name>
<gene>
    <name evidence="1" type="ORF">A3860_22930</name>
</gene>
<dbReference type="OrthoDB" id="4393931at2"/>
<reference evidence="1 2" key="1">
    <citation type="submission" date="2016-03" db="EMBL/GenBank/DDBJ databases">
        <title>Niastella vici sp. nov., isolated from farmland soil.</title>
        <authorList>
            <person name="Chen L."/>
            <person name="Wang D."/>
            <person name="Yang S."/>
            <person name="Wang G."/>
        </authorList>
    </citation>
    <scope>NUCLEOTIDE SEQUENCE [LARGE SCALE GENOMIC DNA]</scope>
    <source>
        <strain evidence="1 2">DJ57</strain>
    </source>
</reference>
<dbReference type="STRING" id="1703345.A3860_22930"/>
<proteinExistence type="predicted"/>
<sequence length="376" mass="43492">MNKNTTNNDLQILQNEKSDICISIIMPTHPTSPGRRTDPAQLEKTIRQAKKQLYGQYDNKVIGPLVQAVDELYGQIDFMHNAEGIGLFVSQNVKKLIHFFFPVKERIVIAQSFDIRDLLYELYYDIPYVVLMVSQKEARLYNGRLNNVTAISDAHFPKKNDAEYEYNRPCRGSSYVGHAFVKEFEKDKSISEELRLKAFFRETDDLLNSYLHNGTPLIITGENKDQVYFTEVTRHVQNIACNIPGNYSTFNDHELGMLTWKAMKLFLDNKKEKLVRDIKEKIGGDPGVTGIENIWKAVQEGRGYKLLVEKDFSIPGYLPPNDDYDLHIFPFKQPNHLVPDVVNRLIEMVLEKNGEVVMVENDVLQDYKRLALFTRY</sequence>
<comment type="caution">
    <text evidence="1">The sequence shown here is derived from an EMBL/GenBank/DDBJ whole genome shotgun (WGS) entry which is preliminary data.</text>
</comment>
<dbReference type="InterPro" id="IPR041289">
    <property type="entry name" value="Bact_RF_family3"/>
</dbReference>
<evidence type="ECO:0000313" key="1">
    <source>
        <dbReference type="EMBL" id="OQP63797.1"/>
    </source>
</evidence>
<dbReference type="EMBL" id="LVYD01000044">
    <property type="protein sequence ID" value="OQP63797.1"/>
    <property type="molecule type" value="Genomic_DNA"/>
</dbReference>
<dbReference type="AlphaFoldDB" id="A0A1V9FZP2"/>
<evidence type="ECO:0000313" key="2">
    <source>
        <dbReference type="Proteomes" id="UP000192796"/>
    </source>
</evidence>
<protein>
    <submittedName>
        <fullName evidence="1">Uncharacterized protein</fullName>
    </submittedName>
</protein>
<dbReference type="Pfam" id="PF18845">
    <property type="entry name" value="baeRF_family3"/>
    <property type="match status" value="1"/>
</dbReference>
<accession>A0A1V9FZP2</accession>
<keyword evidence="2" id="KW-1185">Reference proteome</keyword>
<dbReference type="RefSeq" id="WP_081147459.1">
    <property type="nucleotide sequence ID" value="NZ_LVYD01000044.1"/>
</dbReference>